<dbReference type="EMBL" id="LBZM01000019">
    <property type="protein sequence ID" value="KKR71760.1"/>
    <property type="molecule type" value="Genomic_DNA"/>
</dbReference>
<reference evidence="3 4" key="1">
    <citation type="journal article" date="2015" name="Nature">
        <title>rRNA introns, odd ribosomes, and small enigmatic genomes across a large radiation of phyla.</title>
        <authorList>
            <person name="Brown C.T."/>
            <person name="Hug L.A."/>
            <person name="Thomas B.C."/>
            <person name="Sharon I."/>
            <person name="Castelle C.J."/>
            <person name="Singh A."/>
            <person name="Wilkins M.J."/>
            <person name="Williams K.H."/>
            <person name="Banfield J.F."/>
        </authorList>
    </citation>
    <scope>NUCLEOTIDE SEQUENCE [LARGE SCALE GENOMIC DNA]</scope>
</reference>
<evidence type="ECO:0000313" key="4">
    <source>
        <dbReference type="Proteomes" id="UP000034664"/>
    </source>
</evidence>
<dbReference type="Gene3D" id="3.40.1440.10">
    <property type="entry name" value="GIY-YIG endonuclease"/>
    <property type="match status" value="1"/>
</dbReference>
<dbReference type="AlphaFoldDB" id="A0A0G0VIF8"/>
<dbReference type="InterPro" id="IPR050190">
    <property type="entry name" value="UPF0213_domain"/>
</dbReference>
<name>A0A0G0VIF8_9BACT</name>
<dbReference type="InterPro" id="IPR000305">
    <property type="entry name" value="GIY-YIG_endonuc"/>
</dbReference>
<proteinExistence type="inferred from homology"/>
<comment type="similarity">
    <text evidence="1">Belongs to the UPF0213 family.</text>
</comment>
<accession>A0A0G0VIF8</accession>
<protein>
    <recommendedName>
        <fullName evidence="2">GIY-YIG domain-containing protein</fullName>
    </recommendedName>
</protein>
<dbReference type="CDD" id="cd10456">
    <property type="entry name" value="GIY-YIG_UPF0213"/>
    <property type="match status" value="1"/>
</dbReference>
<dbReference type="PANTHER" id="PTHR34477">
    <property type="entry name" value="UPF0213 PROTEIN YHBQ"/>
    <property type="match status" value="1"/>
</dbReference>
<dbReference type="SUPFAM" id="SSF82771">
    <property type="entry name" value="GIY-YIG endonuclease"/>
    <property type="match status" value="1"/>
</dbReference>
<dbReference type="InterPro" id="IPR035901">
    <property type="entry name" value="GIY-YIG_endonuc_sf"/>
</dbReference>
<sequence length="84" mass="10153">MWFVYILCCKDESFYIGMTGNLEKRLWEHNNRVGALFTRNRLPVRLVYFEEFESKFDAAKREKEVKGWKRDKKEKLVTSFQGLP</sequence>
<dbReference type="PANTHER" id="PTHR34477:SF1">
    <property type="entry name" value="UPF0213 PROTEIN YHBQ"/>
    <property type="match status" value="1"/>
</dbReference>
<organism evidence="3 4">
    <name type="scientific">Candidatus Roizmanbacteria bacterium GW2011_GWB1_40_7</name>
    <dbReference type="NCBI Taxonomy" id="1618482"/>
    <lineage>
        <taxon>Bacteria</taxon>
        <taxon>Candidatus Roizmaniibacteriota</taxon>
    </lineage>
</organism>
<dbReference type="PROSITE" id="PS50164">
    <property type="entry name" value="GIY_YIG"/>
    <property type="match status" value="1"/>
</dbReference>
<evidence type="ECO:0000256" key="1">
    <source>
        <dbReference type="ARBA" id="ARBA00007435"/>
    </source>
</evidence>
<comment type="caution">
    <text evidence="3">The sequence shown here is derived from an EMBL/GenBank/DDBJ whole genome shotgun (WGS) entry which is preliminary data.</text>
</comment>
<dbReference type="Pfam" id="PF01541">
    <property type="entry name" value="GIY-YIG"/>
    <property type="match status" value="1"/>
</dbReference>
<feature type="domain" description="GIY-YIG" evidence="2">
    <location>
        <begin position="1"/>
        <end position="75"/>
    </location>
</feature>
<gene>
    <name evidence="3" type="ORF">UU14_C0019G0005</name>
</gene>
<evidence type="ECO:0000259" key="2">
    <source>
        <dbReference type="PROSITE" id="PS50164"/>
    </source>
</evidence>
<dbReference type="Proteomes" id="UP000034664">
    <property type="component" value="Unassembled WGS sequence"/>
</dbReference>
<evidence type="ECO:0000313" key="3">
    <source>
        <dbReference type="EMBL" id="KKR71760.1"/>
    </source>
</evidence>